<dbReference type="EMBL" id="JAESVB010000003">
    <property type="protein sequence ID" value="MCB8875282.1"/>
    <property type="molecule type" value="Genomic_DNA"/>
</dbReference>
<gene>
    <name evidence="1" type="ORF">ASILVAE211_08835</name>
</gene>
<dbReference type="Proteomes" id="UP000708298">
    <property type="component" value="Unassembled WGS sequence"/>
</dbReference>
<organism evidence="1 2">
    <name type="scientific">Acidisoma silvae</name>
    <dbReference type="NCBI Taxonomy" id="2802396"/>
    <lineage>
        <taxon>Bacteria</taxon>
        <taxon>Pseudomonadati</taxon>
        <taxon>Pseudomonadota</taxon>
        <taxon>Alphaproteobacteria</taxon>
        <taxon>Acetobacterales</taxon>
        <taxon>Acidocellaceae</taxon>
        <taxon>Acidisoma</taxon>
    </lineage>
</organism>
<keyword evidence="2" id="KW-1185">Reference proteome</keyword>
<evidence type="ECO:0000313" key="1">
    <source>
        <dbReference type="EMBL" id="MCB8875282.1"/>
    </source>
</evidence>
<accession>A0A964DYP9</accession>
<comment type="caution">
    <text evidence="1">The sequence shown here is derived from an EMBL/GenBank/DDBJ whole genome shotgun (WGS) entry which is preliminary data.</text>
</comment>
<reference evidence="1" key="2">
    <citation type="submission" date="2021-01" db="EMBL/GenBank/DDBJ databases">
        <authorList>
            <person name="Mieszkin S."/>
            <person name="Pouder E."/>
            <person name="Alain K."/>
        </authorList>
    </citation>
    <scope>NUCLEOTIDE SEQUENCE</scope>
    <source>
        <strain evidence="1">HW T2.11</strain>
    </source>
</reference>
<proteinExistence type="predicted"/>
<name>A0A964DYP9_9PROT</name>
<dbReference type="RefSeq" id="WP_227320947.1">
    <property type="nucleotide sequence ID" value="NZ_JAESVB010000003.1"/>
</dbReference>
<sequence>MFQAIAARLGFTANTPVPPVVATETAEDRDFSGFETFGRTGLDIGGLHRDQQWVGAWGGRC</sequence>
<evidence type="ECO:0000313" key="2">
    <source>
        <dbReference type="Proteomes" id="UP000708298"/>
    </source>
</evidence>
<protein>
    <submittedName>
        <fullName evidence="1">Uncharacterized protein</fullName>
    </submittedName>
</protein>
<reference evidence="1" key="1">
    <citation type="journal article" date="2021" name="Microorganisms">
        <title>Acidisoma silvae sp. nov. and Acidisomacellulosilytica sp. nov., Two Acidophilic Bacteria Isolated from Decaying Wood, Hydrolyzing Cellulose and Producing Poly-3-hydroxybutyrate.</title>
        <authorList>
            <person name="Mieszkin S."/>
            <person name="Pouder E."/>
            <person name="Uroz S."/>
            <person name="Simon-Colin C."/>
            <person name="Alain K."/>
        </authorList>
    </citation>
    <scope>NUCLEOTIDE SEQUENCE</scope>
    <source>
        <strain evidence="1">HW T2.11</strain>
    </source>
</reference>
<dbReference type="AlphaFoldDB" id="A0A964DYP9"/>